<accession>A0A836CKJ7</accession>
<name>A0A836CKJ7_9STRA</name>
<dbReference type="Proteomes" id="UP000664859">
    <property type="component" value="Unassembled WGS sequence"/>
</dbReference>
<reference evidence="2" key="1">
    <citation type="submission" date="2021-02" db="EMBL/GenBank/DDBJ databases">
        <title>First Annotated Genome of the Yellow-green Alga Tribonema minus.</title>
        <authorList>
            <person name="Mahan K.M."/>
        </authorList>
    </citation>
    <scope>NUCLEOTIDE SEQUENCE</scope>
    <source>
        <strain evidence="2">UTEX B ZZ1240</strain>
    </source>
</reference>
<evidence type="ECO:0000256" key="1">
    <source>
        <dbReference type="SAM" id="MobiDB-lite"/>
    </source>
</evidence>
<sequence>MQQQLQLSPSMAAAPEFMAALPFRRPLLEFIMDQPPSSLPGGKEALAPLAAASPAVPSRAPRGVGGGAITSSKRARWRDTVSMHSGAAAMLDIAAAPSSA</sequence>
<dbReference type="EMBL" id="JAFCMP010000040">
    <property type="protein sequence ID" value="KAG5190015.1"/>
    <property type="molecule type" value="Genomic_DNA"/>
</dbReference>
<organism evidence="2 3">
    <name type="scientific">Tribonema minus</name>
    <dbReference type="NCBI Taxonomy" id="303371"/>
    <lineage>
        <taxon>Eukaryota</taxon>
        <taxon>Sar</taxon>
        <taxon>Stramenopiles</taxon>
        <taxon>Ochrophyta</taxon>
        <taxon>PX clade</taxon>
        <taxon>Xanthophyceae</taxon>
        <taxon>Tribonematales</taxon>
        <taxon>Tribonemataceae</taxon>
        <taxon>Tribonema</taxon>
    </lineage>
</organism>
<feature type="region of interest" description="Disordered" evidence="1">
    <location>
        <begin position="55"/>
        <end position="77"/>
    </location>
</feature>
<protein>
    <submittedName>
        <fullName evidence="2">Uncharacterized protein</fullName>
    </submittedName>
</protein>
<comment type="caution">
    <text evidence="2">The sequence shown here is derived from an EMBL/GenBank/DDBJ whole genome shotgun (WGS) entry which is preliminary data.</text>
</comment>
<evidence type="ECO:0000313" key="3">
    <source>
        <dbReference type="Proteomes" id="UP000664859"/>
    </source>
</evidence>
<dbReference type="AlphaFoldDB" id="A0A836CKJ7"/>
<keyword evidence="3" id="KW-1185">Reference proteome</keyword>
<gene>
    <name evidence="2" type="ORF">JKP88DRAFT_286282</name>
</gene>
<evidence type="ECO:0000313" key="2">
    <source>
        <dbReference type="EMBL" id="KAG5190015.1"/>
    </source>
</evidence>
<proteinExistence type="predicted"/>